<dbReference type="PANTHER" id="PTHR37172:SF3">
    <property type="entry name" value="TRANSMEMBRANE PROTEIN"/>
    <property type="match status" value="1"/>
</dbReference>
<evidence type="ECO:0000256" key="1">
    <source>
        <dbReference type="SAM" id="Phobius"/>
    </source>
</evidence>
<dbReference type="EMBL" id="OX459120">
    <property type="protein sequence ID" value="CAI9097452.1"/>
    <property type="molecule type" value="Genomic_DNA"/>
</dbReference>
<evidence type="ECO:0000313" key="2">
    <source>
        <dbReference type="EMBL" id="CAI9097452.1"/>
    </source>
</evidence>
<dbReference type="AlphaFoldDB" id="A0AAV1CSF7"/>
<protein>
    <submittedName>
        <fullName evidence="2">OLC1v1033882C1</fullName>
    </submittedName>
</protein>
<organism evidence="2 3">
    <name type="scientific">Oldenlandia corymbosa var. corymbosa</name>
    <dbReference type="NCBI Taxonomy" id="529605"/>
    <lineage>
        <taxon>Eukaryota</taxon>
        <taxon>Viridiplantae</taxon>
        <taxon>Streptophyta</taxon>
        <taxon>Embryophyta</taxon>
        <taxon>Tracheophyta</taxon>
        <taxon>Spermatophyta</taxon>
        <taxon>Magnoliopsida</taxon>
        <taxon>eudicotyledons</taxon>
        <taxon>Gunneridae</taxon>
        <taxon>Pentapetalae</taxon>
        <taxon>asterids</taxon>
        <taxon>lamiids</taxon>
        <taxon>Gentianales</taxon>
        <taxon>Rubiaceae</taxon>
        <taxon>Rubioideae</taxon>
        <taxon>Spermacoceae</taxon>
        <taxon>Hedyotis-Oldenlandia complex</taxon>
        <taxon>Oldenlandia</taxon>
    </lineage>
</organism>
<feature type="transmembrane region" description="Helical" evidence="1">
    <location>
        <begin position="212"/>
        <end position="229"/>
    </location>
</feature>
<feature type="transmembrane region" description="Helical" evidence="1">
    <location>
        <begin position="262"/>
        <end position="286"/>
    </location>
</feature>
<keyword evidence="1" id="KW-1133">Transmembrane helix</keyword>
<dbReference type="PANTHER" id="PTHR37172">
    <property type="entry name" value="TRANSMEMBRANE PROTEIN"/>
    <property type="match status" value="1"/>
</dbReference>
<proteinExistence type="predicted"/>
<gene>
    <name evidence="2" type="ORF">OLC1_LOCUS7937</name>
</gene>
<reference evidence="2" key="1">
    <citation type="submission" date="2023-03" db="EMBL/GenBank/DDBJ databases">
        <authorList>
            <person name="Julca I."/>
        </authorList>
    </citation>
    <scope>NUCLEOTIDE SEQUENCE</scope>
</reference>
<keyword evidence="1" id="KW-0472">Membrane</keyword>
<accession>A0AAV1CSF7</accession>
<keyword evidence="1" id="KW-0812">Transmembrane</keyword>
<keyword evidence="3" id="KW-1185">Reference proteome</keyword>
<feature type="transmembrane region" description="Helical" evidence="1">
    <location>
        <begin position="27"/>
        <end position="45"/>
    </location>
</feature>
<sequence length="308" mass="35231">MAAWINVIGGEWRRTWRSWWRDTASQILANIFHTLFVPLSFLLLARLSTARSNFKDFYVGSGQIDGVLLYFFSLYLLNSILLYLLLFLLSVAAFIHTLTGGRVNLIHLLLCRGNDSGDSCHHRLRLPRVLILSGLLLLAEISIEFNQPPLPPLSGYHRRSGCAGGWLFALGLYETMIYWLESVVKVVIKDEAIIALFDEDELMKKRRRRMVTAERIGSGLSFGGLWWWRLRDQVDYLRLAAEEEDGHSVVFRSVALFVSLGLYYLLLITGAIRCFAGVTGMMQLVIRRWTPIGRKQIPRPPWTAEETV</sequence>
<evidence type="ECO:0000313" key="3">
    <source>
        <dbReference type="Proteomes" id="UP001161247"/>
    </source>
</evidence>
<dbReference type="Proteomes" id="UP001161247">
    <property type="component" value="Chromosome 3"/>
</dbReference>
<name>A0AAV1CSF7_OLDCO</name>